<dbReference type="PANTHER" id="PTHR30218">
    <property type="entry name" value="POLYPHOSPHATE KINASE"/>
    <property type="match status" value="1"/>
</dbReference>
<dbReference type="GO" id="GO:0009358">
    <property type="term" value="C:polyphosphate kinase complex"/>
    <property type="evidence" value="ECO:0007669"/>
    <property type="project" value="InterPro"/>
</dbReference>
<evidence type="ECO:0000256" key="5">
    <source>
        <dbReference type="ARBA" id="ARBA00022840"/>
    </source>
</evidence>
<dbReference type="NCBIfam" id="NF003921">
    <property type="entry name" value="PRK05443.2-2"/>
    <property type="match status" value="1"/>
</dbReference>
<keyword evidence="2 6" id="KW-0808">Transferase</keyword>
<dbReference type="HAMAP" id="MF_00347">
    <property type="entry name" value="Polyphosphate_kinase"/>
    <property type="match status" value="1"/>
</dbReference>
<feature type="binding site" evidence="6">
    <location>
        <position position="437"/>
    </location>
    <ligand>
        <name>Mg(2+)</name>
        <dbReference type="ChEBI" id="CHEBI:18420"/>
    </ligand>
</feature>
<dbReference type="CDD" id="cd09168">
    <property type="entry name" value="PLDc_PaPPK1_C2_like"/>
    <property type="match status" value="1"/>
</dbReference>
<dbReference type="NCBIfam" id="TIGR03705">
    <property type="entry name" value="poly_P_kin"/>
    <property type="match status" value="1"/>
</dbReference>
<protein>
    <recommendedName>
        <fullName evidence="6 7">Polyphosphate kinase</fullName>
        <ecNumber evidence="6 7">2.7.4.1</ecNumber>
    </recommendedName>
    <alternativeName>
        <fullName evidence="6">ATP-polyphosphate phosphotransferase</fullName>
    </alternativeName>
    <alternativeName>
        <fullName evidence="6">Polyphosphoric acid kinase</fullName>
    </alternativeName>
</protein>
<evidence type="ECO:0000259" key="9">
    <source>
        <dbReference type="Pfam" id="PF02503"/>
    </source>
</evidence>
<comment type="cofactor">
    <cofactor evidence="6">
        <name>Mg(2+)</name>
        <dbReference type="ChEBI" id="CHEBI:18420"/>
    </cofactor>
</comment>
<evidence type="ECO:0000259" key="12">
    <source>
        <dbReference type="Pfam" id="PF17941"/>
    </source>
</evidence>
<evidence type="ECO:0000256" key="1">
    <source>
        <dbReference type="ARBA" id="ARBA00022553"/>
    </source>
</evidence>
<dbReference type="GO" id="GO:0006799">
    <property type="term" value="P:polyphosphate biosynthetic process"/>
    <property type="evidence" value="ECO:0007669"/>
    <property type="project" value="UniProtKB-UniRule"/>
</dbReference>
<feature type="domain" description="Polyphosphate kinase N-terminal" evidence="10">
    <location>
        <begin position="41"/>
        <end position="146"/>
    </location>
</feature>
<dbReference type="InterPro" id="IPR041108">
    <property type="entry name" value="PP_kinase_C_1"/>
</dbReference>
<feature type="binding site" evidence="6">
    <location>
        <position position="500"/>
    </location>
    <ligand>
        <name>ATP</name>
        <dbReference type="ChEBI" id="CHEBI:30616"/>
    </ligand>
</feature>
<dbReference type="InterPro" id="IPR036830">
    <property type="entry name" value="PP_kinase_middle_dom_sf"/>
</dbReference>
<dbReference type="Pfam" id="PF17941">
    <property type="entry name" value="PP_kinase_C_1"/>
    <property type="match status" value="1"/>
</dbReference>
<dbReference type="Pfam" id="PF13090">
    <property type="entry name" value="PP_kinase_C"/>
    <property type="match status" value="1"/>
</dbReference>
<dbReference type="EC" id="2.7.4.1" evidence="6 7"/>
<comment type="similarity">
    <text evidence="6 7">Belongs to the polyphosphate kinase 1 (PPK1) family.</text>
</comment>
<feature type="binding site" evidence="6">
    <location>
        <position position="79"/>
    </location>
    <ligand>
        <name>ATP</name>
        <dbReference type="ChEBI" id="CHEBI:30616"/>
    </ligand>
</feature>
<evidence type="ECO:0000313" key="13">
    <source>
        <dbReference type="EMBL" id="BAP57264.1"/>
    </source>
</evidence>
<dbReference type="InterPro" id="IPR024953">
    <property type="entry name" value="PP_kinase_middle"/>
</dbReference>
<dbReference type="SUPFAM" id="SSF56024">
    <property type="entry name" value="Phospholipase D/nuclease"/>
    <property type="match status" value="2"/>
</dbReference>
<feature type="binding site" evidence="6">
    <location>
        <position position="407"/>
    </location>
    <ligand>
        <name>Mg(2+)</name>
        <dbReference type="ChEBI" id="CHEBI:18420"/>
    </ligand>
</feature>
<keyword evidence="4 6" id="KW-0418">Kinase</keyword>
<dbReference type="Pfam" id="PF02503">
    <property type="entry name" value="PP_kinase"/>
    <property type="match status" value="1"/>
</dbReference>
<dbReference type="InterPro" id="IPR036832">
    <property type="entry name" value="PPK_N_dom_sf"/>
</dbReference>
<dbReference type="InterPro" id="IPR003414">
    <property type="entry name" value="PP_kinase"/>
</dbReference>
<keyword evidence="1 6" id="KW-0597">Phosphoprotein</keyword>
<evidence type="ECO:0000256" key="2">
    <source>
        <dbReference type="ARBA" id="ARBA00022679"/>
    </source>
</evidence>
<dbReference type="InterPro" id="IPR025200">
    <property type="entry name" value="PPK_C_dom2"/>
</dbReference>
<dbReference type="SUPFAM" id="SSF143724">
    <property type="entry name" value="PHP14-like"/>
    <property type="match status" value="1"/>
</dbReference>
<dbReference type="PANTHER" id="PTHR30218:SF0">
    <property type="entry name" value="POLYPHOSPHATE KINASE"/>
    <property type="match status" value="1"/>
</dbReference>
<evidence type="ECO:0000256" key="7">
    <source>
        <dbReference type="RuleBase" id="RU003800"/>
    </source>
</evidence>
<evidence type="ECO:0000259" key="10">
    <source>
        <dbReference type="Pfam" id="PF13089"/>
    </source>
</evidence>
<keyword evidence="14" id="KW-1185">Reference proteome</keyword>
<feature type="domain" description="Polyphosphate kinase C-terminal" evidence="11">
    <location>
        <begin position="537"/>
        <end position="704"/>
    </location>
</feature>
<organism evidence="13 14">
    <name type="scientific">Thioploca ingrica</name>
    <dbReference type="NCBI Taxonomy" id="40754"/>
    <lineage>
        <taxon>Bacteria</taxon>
        <taxon>Pseudomonadati</taxon>
        <taxon>Pseudomonadota</taxon>
        <taxon>Gammaproteobacteria</taxon>
        <taxon>Thiotrichales</taxon>
        <taxon>Thiotrichaceae</taxon>
        <taxon>Thioploca</taxon>
    </lineage>
</organism>
<dbReference type="NCBIfam" id="NF003917">
    <property type="entry name" value="PRK05443.1-1"/>
    <property type="match status" value="1"/>
</dbReference>
<dbReference type="GO" id="GO:0005524">
    <property type="term" value="F:ATP binding"/>
    <property type="evidence" value="ECO:0007669"/>
    <property type="project" value="UniProtKB-KW"/>
</dbReference>
<dbReference type="Gene3D" id="1.20.58.310">
    <property type="entry name" value="Polyphosphate kinase N-terminal domain"/>
    <property type="match status" value="1"/>
</dbReference>
<keyword evidence="6" id="KW-0479">Metal-binding</keyword>
<evidence type="ECO:0000259" key="11">
    <source>
        <dbReference type="Pfam" id="PF13090"/>
    </source>
</evidence>
<feature type="binding site" evidence="6">
    <location>
        <position position="596"/>
    </location>
    <ligand>
        <name>ATP</name>
        <dbReference type="ChEBI" id="CHEBI:30616"/>
    </ligand>
</feature>
<dbReference type="GO" id="GO:0008976">
    <property type="term" value="F:polyphosphate kinase activity"/>
    <property type="evidence" value="ECO:0007669"/>
    <property type="project" value="UniProtKB-UniRule"/>
</dbReference>
<evidence type="ECO:0000313" key="14">
    <source>
        <dbReference type="Proteomes" id="UP000031623"/>
    </source>
</evidence>
<dbReference type="Gene3D" id="3.30.870.10">
    <property type="entry name" value="Endonuclease Chain A"/>
    <property type="match status" value="2"/>
</dbReference>
<feature type="binding site" evidence="6">
    <location>
        <position position="624"/>
    </location>
    <ligand>
        <name>ATP</name>
        <dbReference type="ChEBI" id="CHEBI:30616"/>
    </ligand>
</feature>
<dbReference type="AlphaFoldDB" id="A0A090AIP8"/>
<accession>A0A090AIP8</accession>
<dbReference type="CDD" id="cd09165">
    <property type="entry name" value="PLDc_PaPPK1_C1_like"/>
    <property type="match status" value="1"/>
</dbReference>
<keyword evidence="5 6" id="KW-0067">ATP-binding</keyword>
<evidence type="ECO:0000256" key="6">
    <source>
        <dbReference type="HAMAP-Rule" id="MF_00347"/>
    </source>
</evidence>
<reference evidence="13 14" key="1">
    <citation type="journal article" date="2014" name="ISME J.">
        <title>Ecophysiology of Thioploca ingrica as revealed by the complete genome sequence supplemented with proteomic evidence.</title>
        <authorList>
            <person name="Kojima H."/>
            <person name="Ogura Y."/>
            <person name="Yamamoto N."/>
            <person name="Togashi T."/>
            <person name="Mori H."/>
            <person name="Watanabe T."/>
            <person name="Nemoto F."/>
            <person name="Kurokawa K."/>
            <person name="Hayashi T."/>
            <person name="Fukui M."/>
        </authorList>
    </citation>
    <scope>NUCLEOTIDE SEQUENCE [LARGE SCALE GENOMIC DNA]</scope>
</reference>
<keyword evidence="3 6" id="KW-0547">Nucleotide-binding</keyword>
<feature type="domain" description="Polyphosphate kinase C-terminal" evidence="12">
    <location>
        <begin position="364"/>
        <end position="525"/>
    </location>
</feature>
<dbReference type="NCBIfam" id="NF003918">
    <property type="entry name" value="PRK05443.1-2"/>
    <property type="match status" value="1"/>
</dbReference>
<comment type="function">
    <text evidence="6 7">Catalyzes the reversible transfer of the terminal phosphate of ATP to form a long-chain polyphosphate (polyP).</text>
</comment>
<feature type="active site" description="Phosphohistidine intermediate" evidence="6">
    <location>
        <position position="467"/>
    </location>
</feature>
<dbReference type="Proteomes" id="UP000031623">
    <property type="component" value="Chromosome"/>
</dbReference>
<dbReference type="InterPro" id="IPR025198">
    <property type="entry name" value="PPK_N_dom"/>
</dbReference>
<dbReference type="PIRSF" id="PIRSF015589">
    <property type="entry name" value="PP_kinase"/>
    <property type="match status" value="1"/>
</dbReference>
<dbReference type="STRING" id="40754.THII_2967"/>
<comment type="catalytic activity">
    <reaction evidence="6 7">
        <text>[phosphate](n) + ATP = [phosphate](n+1) + ADP</text>
        <dbReference type="Rhea" id="RHEA:19573"/>
        <dbReference type="Rhea" id="RHEA-COMP:9859"/>
        <dbReference type="Rhea" id="RHEA-COMP:14280"/>
        <dbReference type="ChEBI" id="CHEBI:16838"/>
        <dbReference type="ChEBI" id="CHEBI:30616"/>
        <dbReference type="ChEBI" id="CHEBI:456216"/>
        <dbReference type="EC" id="2.7.4.1"/>
    </reaction>
</comment>
<dbReference type="GO" id="GO:0046872">
    <property type="term" value="F:metal ion binding"/>
    <property type="evidence" value="ECO:0007669"/>
    <property type="project" value="UniProtKB-KW"/>
</dbReference>
<sequence length="719" mass="81660">MSADAITRKQKKVSKTDPAKSNNMTVSEENKEIDLNHPDLFLNRELSLLAFHRRVSAQAQDTSMPLLERLRFLCIASTNLDEFFELRVAGLKQRVVVSAPQAGPDNMTPQEVLNRIRVAAVEFVEEQYRLLNESLFPALEQEGICFLKRDQWNEAQNQWVRTYFEEELQPILSPIGLDPAHPFPRILNKSLNFIVSLKGKDAFGRDSGMAIVQAPRSLPRFIQIPPELAQHPYDFIFLSSILHAHVGDLFPGMKVTGCYQFRVTRNSDLFVDEEEVDDLLRALEGELPARRYGDSVRLEVADNCPEKMINFLLKQFKLEQQDLYQVNGPVNLNRLLPLPDLLDRPDLKFPSFTPSVPTRLGRNLLNTIREGDLLLHHPFESFTPVVDFVRQAAVDPQVLAIKQTLYRSGPDSVLVDALVEAAKANKEVTVIVELRARFDEEANIRLANRLQQAGAHVVYGVVGYKTHAKMIMVVRREGKKLKRYVHLGTGNYHDRTARIYTDYGLLTCDEKLGEDVHNMFMQLTTLGRGTQLKKMLQAPFSLHTGLIERIEREAEFAQQGKPAHIIAKVNALNEPKIISTLYKASMAGVKIDLIVRGICCLKPGIPGISENIQVRSIVGRFLEHTRSFYFLNNGDPEVFCASADWMDRNLLKRVEECYPIEKPELKTRVIEQGLKLYLQDNTQAWVLDKEGNYTRLTPKEGEPAICAQQTLLQTLAEKA</sequence>
<keyword evidence="6" id="KW-0460">Magnesium</keyword>
<feature type="domain" description="Polyphosphate kinase middle" evidence="9">
    <location>
        <begin position="156"/>
        <end position="336"/>
    </location>
</feature>
<dbReference type="HOGENOM" id="CLU_009678_5_0_6"/>
<dbReference type="KEGG" id="tig:THII_2967"/>
<dbReference type="Gene3D" id="3.30.1840.10">
    <property type="entry name" value="Polyphosphate kinase middle domain"/>
    <property type="match status" value="1"/>
</dbReference>
<name>A0A090AIP8_9GAMM</name>
<gene>
    <name evidence="6" type="primary">ppk</name>
    <name evidence="13" type="ORF">THII_2967</name>
</gene>
<evidence type="ECO:0000256" key="8">
    <source>
        <dbReference type="SAM" id="MobiDB-lite"/>
    </source>
</evidence>
<dbReference type="EMBL" id="AP014633">
    <property type="protein sequence ID" value="BAP57264.1"/>
    <property type="molecule type" value="Genomic_DNA"/>
</dbReference>
<comment type="PTM">
    <text evidence="6 7">An intermediate of this reaction is the autophosphorylated ppk in which a phosphate is covalently linked to a histidine residue through a N-P bond.</text>
</comment>
<feature type="region of interest" description="Disordered" evidence="8">
    <location>
        <begin position="1"/>
        <end position="30"/>
    </location>
</feature>
<evidence type="ECO:0000256" key="3">
    <source>
        <dbReference type="ARBA" id="ARBA00022741"/>
    </source>
</evidence>
<dbReference type="Pfam" id="PF13089">
    <property type="entry name" value="PP_kinase_N"/>
    <property type="match status" value="1"/>
</dbReference>
<dbReference type="SUPFAM" id="SSF140356">
    <property type="entry name" value="PPK N-terminal domain-like"/>
    <property type="match status" value="1"/>
</dbReference>
<evidence type="ECO:0000256" key="4">
    <source>
        <dbReference type="ARBA" id="ARBA00022777"/>
    </source>
</evidence>
<proteinExistence type="inferred from homology"/>